<dbReference type="SUPFAM" id="SSF82708">
    <property type="entry name" value="R3H domain"/>
    <property type="match status" value="1"/>
</dbReference>
<evidence type="ECO:0000259" key="2">
    <source>
        <dbReference type="Pfam" id="PF13902"/>
    </source>
</evidence>
<feature type="compositionally biased region" description="Basic and acidic residues" evidence="1">
    <location>
        <begin position="84"/>
        <end position="106"/>
    </location>
</feature>
<dbReference type="InterPro" id="IPR036867">
    <property type="entry name" value="R3H_dom_sf"/>
</dbReference>
<accession>A0A6A6JL77</accession>
<gene>
    <name evidence="3" type="ORF">EI97DRAFT_434087</name>
</gene>
<protein>
    <recommendedName>
        <fullName evidence="2">R3H-associated N-terminal domain-containing protein</fullName>
    </recommendedName>
</protein>
<sequence>MAIHTPDDPSAPTQPIDIAAWTEEATAAISTMTLSAPVDPEPELELESRPEPQSSRGMYAPIHISIDEPLRSETDKPSSSALYKRKEPLRRDSLKRREALLKGKEGSRRRRKWENDRLLSVPNAQPPTPRDWEIHPTHPVHHVPYYLAPLWDAGLARQSARREAAAAAAARKRKAQALAQAQAQSQAQSQAQGRNNTSSISVVAVASKPTDPGVVPRELREKMKKKRGARGLLMDLEGEVRAFVERVGERERRRNEGRRMMMIPVDEELEVDSEEDVDEVVFVGRNNRAPPRQIPSRSNNNEKEEEIEVEEDIHHSMLILETPAGDRSGTFARWLVHHIGTYYGLRTWSVTRGDPARREAYIGVKKETTAAAGKSGGGLGLRAGMPRREGVCNPLPRPLWGLV</sequence>
<evidence type="ECO:0000313" key="3">
    <source>
        <dbReference type="EMBL" id="KAF2275669.1"/>
    </source>
</evidence>
<dbReference type="AlphaFoldDB" id="A0A6A6JL77"/>
<keyword evidence="4" id="KW-1185">Reference proteome</keyword>
<dbReference type="GeneID" id="54551706"/>
<organism evidence="3 4">
    <name type="scientific">Westerdykella ornata</name>
    <dbReference type="NCBI Taxonomy" id="318751"/>
    <lineage>
        <taxon>Eukaryota</taxon>
        <taxon>Fungi</taxon>
        <taxon>Dikarya</taxon>
        <taxon>Ascomycota</taxon>
        <taxon>Pezizomycotina</taxon>
        <taxon>Dothideomycetes</taxon>
        <taxon>Pleosporomycetidae</taxon>
        <taxon>Pleosporales</taxon>
        <taxon>Sporormiaceae</taxon>
        <taxon>Westerdykella</taxon>
    </lineage>
</organism>
<feature type="region of interest" description="Disordered" evidence="1">
    <location>
        <begin position="33"/>
        <end position="135"/>
    </location>
</feature>
<feature type="compositionally biased region" description="Basic and acidic residues" evidence="1">
    <location>
        <begin position="65"/>
        <end position="76"/>
    </location>
</feature>
<dbReference type="Proteomes" id="UP000800097">
    <property type="component" value="Unassembled WGS sequence"/>
</dbReference>
<dbReference type="EMBL" id="ML986496">
    <property type="protein sequence ID" value="KAF2275669.1"/>
    <property type="molecule type" value="Genomic_DNA"/>
</dbReference>
<proteinExistence type="predicted"/>
<reference evidence="3" key="1">
    <citation type="journal article" date="2020" name="Stud. Mycol.">
        <title>101 Dothideomycetes genomes: a test case for predicting lifestyles and emergence of pathogens.</title>
        <authorList>
            <person name="Haridas S."/>
            <person name="Albert R."/>
            <person name="Binder M."/>
            <person name="Bloem J."/>
            <person name="Labutti K."/>
            <person name="Salamov A."/>
            <person name="Andreopoulos B."/>
            <person name="Baker S."/>
            <person name="Barry K."/>
            <person name="Bills G."/>
            <person name="Bluhm B."/>
            <person name="Cannon C."/>
            <person name="Castanera R."/>
            <person name="Culley D."/>
            <person name="Daum C."/>
            <person name="Ezra D."/>
            <person name="Gonzalez J."/>
            <person name="Henrissat B."/>
            <person name="Kuo A."/>
            <person name="Liang C."/>
            <person name="Lipzen A."/>
            <person name="Lutzoni F."/>
            <person name="Magnuson J."/>
            <person name="Mondo S."/>
            <person name="Nolan M."/>
            <person name="Ohm R."/>
            <person name="Pangilinan J."/>
            <person name="Park H.-J."/>
            <person name="Ramirez L."/>
            <person name="Alfaro M."/>
            <person name="Sun H."/>
            <person name="Tritt A."/>
            <person name="Yoshinaga Y."/>
            <person name="Zwiers L.-H."/>
            <person name="Turgeon B."/>
            <person name="Goodwin S."/>
            <person name="Spatafora J."/>
            <person name="Crous P."/>
            <person name="Grigoriev I."/>
        </authorList>
    </citation>
    <scope>NUCLEOTIDE SEQUENCE</scope>
    <source>
        <strain evidence="3">CBS 379.55</strain>
    </source>
</reference>
<dbReference type="RefSeq" id="XP_033653208.1">
    <property type="nucleotide sequence ID" value="XM_033798531.1"/>
</dbReference>
<feature type="domain" description="R3H-associated N-terminal" evidence="2">
    <location>
        <begin position="86"/>
        <end position="225"/>
    </location>
</feature>
<dbReference type="Pfam" id="PF13902">
    <property type="entry name" value="R3H-assoc"/>
    <property type="match status" value="1"/>
</dbReference>
<dbReference type="OrthoDB" id="10256743at2759"/>
<dbReference type="InterPro" id="IPR025952">
    <property type="entry name" value="R3H-assoc_dom"/>
</dbReference>
<evidence type="ECO:0000256" key="1">
    <source>
        <dbReference type="SAM" id="MobiDB-lite"/>
    </source>
</evidence>
<dbReference type="GO" id="GO:0003676">
    <property type="term" value="F:nucleic acid binding"/>
    <property type="evidence" value="ECO:0007669"/>
    <property type="project" value="InterPro"/>
</dbReference>
<name>A0A6A6JL77_WESOR</name>
<evidence type="ECO:0000313" key="4">
    <source>
        <dbReference type="Proteomes" id="UP000800097"/>
    </source>
</evidence>